<feature type="domain" description="XdhC- CoxI" evidence="1">
    <location>
        <begin position="11"/>
        <end position="44"/>
    </location>
</feature>
<dbReference type="EMBL" id="JABBYC010000050">
    <property type="protein sequence ID" value="MBL0888297.1"/>
    <property type="molecule type" value="Genomic_DNA"/>
</dbReference>
<protein>
    <submittedName>
        <fullName evidence="3">XdhC family protein</fullName>
    </submittedName>
</protein>
<accession>A0ABS1LPX0</accession>
<keyword evidence="4" id="KW-1185">Reference proteome</keyword>
<name>A0ABS1LPX0_9MICO</name>
<feature type="non-terminal residue" evidence="3">
    <location>
        <position position="53"/>
    </location>
</feature>
<evidence type="ECO:0000313" key="4">
    <source>
        <dbReference type="Proteomes" id="UP000675409"/>
    </source>
</evidence>
<dbReference type="InterPro" id="IPR003777">
    <property type="entry name" value="XdhC_CoxI"/>
</dbReference>
<evidence type="ECO:0000259" key="1">
    <source>
        <dbReference type="Pfam" id="PF02625"/>
    </source>
</evidence>
<gene>
    <name evidence="2" type="ORF">HGK34_16740</name>
    <name evidence="3" type="ORF">HGK34_18745</name>
</gene>
<evidence type="ECO:0000313" key="2">
    <source>
        <dbReference type="EMBL" id="MBL0887908.1"/>
    </source>
</evidence>
<dbReference type="EMBL" id="JABBYC010000038">
    <property type="protein sequence ID" value="MBL0887908.1"/>
    <property type="molecule type" value="Genomic_DNA"/>
</dbReference>
<reference evidence="3 4" key="1">
    <citation type="journal article" date="2021" name="Arch. Microbiol.">
        <title>Myceligenerans indicum sp. nov., an actinobacterium isolated from mangrove sediment of Sundarbans, India.</title>
        <authorList>
            <person name="Asha K."/>
            <person name="Bhadury P."/>
        </authorList>
    </citation>
    <scope>NUCLEOTIDE SEQUENCE [LARGE SCALE GENOMIC DNA]</scope>
    <source>
        <strain evidence="3 4">I2</strain>
    </source>
</reference>
<sequence>MRDVLEELLEWWRRGVPVGMATVVATFRSAPRAPGAAMLVGPGSGEGCLLYTS</sequence>
<dbReference type="Pfam" id="PF02625">
    <property type="entry name" value="XdhC_CoxI"/>
    <property type="match status" value="1"/>
</dbReference>
<dbReference type="Proteomes" id="UP000675409">
    <property type="component" value="Unassembled WGS sequence"/>
</dbReference>
<comment type="caution">
    <text evidence="3">The sequence shown here is derived from an EMBL/GenBank/DDBJ whole genome shotgun (WGS) entry which is preliminary data.</text>
</comment>
<proteinExistence type="predicted"/>
<organism evidence="3 4">
    <name type="scientific">Myceligenerans indicum</name>
    <dbReference type="NCBI Taxonomy" id="2593663"/>
    <lineage>
        <taxon>Bacteria</taxon>
        <taxon>Bacillati</taxon>
        <taxon>Actinomycetota</taxon>
        <taxon>Actinomycetes</taxon>
        <taxon>Micrococcales</taxon>
        <taxon>Promicromonosporaceae</taxon>
        <taxon>Myceligenerans</taxon>
    </lineage>
</organism>
<evidence type="ECO:0000313" key="3">
    <source>
        <dbReference type="EMBL" id="MBL0888297.1"/>
    </source>
</evidence>